<sequence length="142" mass="16500">MEFNTKFITRCLAVCFLILSGTISRGQEKEVTKMQQVMAQHDEVMDEMPKLSKLINQLQTKANASYKKEKYENAISDLKLANKSMMSWMANFGKRFEADEMMKGKELTEKKKRWLLEEEKKVALLKEEIELSISQAERVLGN</sequence>
<keyword evidence="2" id="KW-1185">Reference proteome</keyword>
<evidence type="ECO:0000313" key="2">
    <source>
        <dbReference type="Proteomes" id="UP001595814"/>
    </source>
</evidence>
<gene>
    <name evidence="1" type="ORF">ACFOUT_06415</name>
</gene>
<protein>
    <submittedName>
        <fullName evidence="1">Uncharacterized protein</fullName>
    </submittedName>
</protein>
<comment type="caution">
    <text evidence="1">The sequence shown here is derived from an EMBL/GenBank/DDBJ whole genome shotgun (WGS) entry which is preliminary data.</text>
</comment>
<proteinExistence type="predicted"/>
<dbReference type="RefSeq" id="WP_192460823.1">
    <property type="nucleotide sequence ID" value="NZ_JACYFJ010000001.1"/>
</dbReference>
<dbReference type="EMBL" id="JBHSAW010000004">
    <property type="protein sequence ID" value="MFC4095499.1"/>
    <property type="molecule type" value="Genomic_DNA"/>
</dbReference>
<accession>A0ABV8JLR8</accession>
<reference evidence="2" key="1">
    <citation type="journal article" date="2019" name="Int. J. Syst. Evol. Microbiol.">
        <title>The Global Catalogue of Microorganisms (GCM) 10K type strain sequencing project: providing services to taxonomists for standard genome sequencing and annotation.</title>
        <authorList>
            <consortium name="The Broad Institute Genomics Platform"/>
            <consortium name="The Broad Institute Genome Sequencing Center for Infectious Disease"/>
            <person name="Wu L."/>
            <person name="Ma J."/>
        </authorList>
    </citation>
    <scope>NUCLEOTIDE SEQUENCE [LARGE SCALE GENOMIC DNA]</scope>
    <source>
        <strain evidence="2">CECT 7477</strain>
    </source>
</reference>
<name>A0ABV8JLR8_9FLAO</name>
<evidence type="ECO:0000313" key="1">
    <source>
        <dbReference type="EMBL" id="MFC4095499.1"/>
    </source>
</evidence>
<dbReference type="Proteomes" id="UP001595814">
    <property type="component" value="Unassembled WGS sequence"/>
</dbReference>
<organism evidence="1 2">
    <name type="scientific">Euzebyella saccharophila</name>
    <dbReference type="NCBI Taxonomy" id="679664"/>
    <lineage>
        <taxon>Bacteria</taxon>
        <taxon>Pseudomonadati</taxon>
        <taxon>Bacteroidota</taxon>
        <taxon>Flavobacteriia</taxon>
        <taxon>Flavobacteriales</taxon>
        <taxon>Flavobacteriaceae</taxon>
        <taxon>Euzebyella</taxon>
    </lineage>
</organism>